<accession>A0A7S3K492</accession>
<feature type="domain" description="Helicase ATP-binding" evidence="5">
    <location>
        <begin position="341"/>
        <end position="534"/>
    </location>
</feature>
<dbReference type="CDD" id="cd18791">
    <property type="entry name" value="SF2_C_RHA"/>
    <property type="match status" value="1"/>
</dbReference>
<evidence type="ECO:0000256" key="1">
    <source>
        <dbReference type="ARBA" id="ARBA00022741"/>
    </source>
</evidence>
<dbReference type="SUPFAM" id="SSF52540">
    <property type="entry name" value="P-loop containing nucleoside triphosphate hydrolases"/>
    <property type="match status" value="1"/>
</dbReference>
<dbReference type="GO" id="GO:0003723">
    <property type="term" value="F:RNA binding"/>
    <property type="evidence" value="ECO:0007669"/>
    <property type="project" value="TreeGrafter"/>
</dbReference>
<dbReference type="InterPro" id="IPR003593">
    <property type="entry name" value="AAA+_ATPase"/>
</dbReference>
<dbReference type="InterPro" id="IPR027417">
    <property type="entry name" value="P-loop_NTPase"/>
</dbReference>
<dbReference type="GO" id="GO:0004386">
    <property type="term" value="F:helicase activity"/>
    <property type="evidence" value="ECO:0007669"/>
    <property type="project" value="UniProtKB-KW"/>
</dbReference>
<evidence type="ECO:0000259" key="5">
    <source>
        <dbReference type="PROSITE" id="PS51192"/>
    </source>
</evidence>
<dbReference type="SMART" id="SM00487">
    <property type="entry name" value="DEXDc"/>
    <property type="match status" value="1"/>
</dbReference>
<dbReference type="EMBL" id="HBIJ01023035">
    <property type="protein sequence ID" value="CAE0374326.1"/>
    <property type="molecule type" value="Transcribed_RNA"/>
</dbReference>
<keyword evidence="3" id="KW-0347">Helicase</keyword>
<reference evidence="7" key="1">
    <citation type="submission" date="2021-01" db="EMBL/GenBank/DDBJ databases">
        <authorList>
            <person name="Corre E."/>
            <person name="Pelletier E."/>
            <person name="Niang G."/>
            <person name="Scheremetjew M."/>
            <person name="Finn R."/>
            <person name="Kale V."/>
            <person name="Holt S."/>
            <person name="Cochrane G."/>
            <person name="Meng A."/>
            <person name="Brown T."/>
            <person name="Cohen L."/>
        </authorList>
    </citation>
    <scope>NUCLEOTIDE SEQUENCE</scope>
    <source>
        <strain evidence="7">CCMP1510</strain>
    </source>
</reference>
<dbReference type="PROSITE" id="PS51192">
    <property type="entry name" value="HELICASE_ATP_BIND_1"/>
    <property type="match status" value="1"/>
</dbReference>
<evidence type="ECO:0008006" key="8">
    <source>
        <dbReference type="Google" id="ProtNLM"/>
    </source>
</evidence>
<evidence type="ECO:0000256" key="3">
    <source>
        <dbReference type="ARBA" id="ARBA00022806"/>
    </source>
</evidence>
<evidence type="ECO:0000259" key="6">
    <source>
        <dbReference type="PROSITE" id="PS51194"/>
    </source>
</evidence>
<sequence length="1183" mass="131722">MGKKQREKKAHSKRKNIGLDERIIVKKRLSGSERKRLARAREKSDKLNARQGIYESLARCAASPEELEVLRANALAQRHSTAKRRARAMLLQERSGLMPKKSMNFLVSEEDDTKQDEIQVVRNEDRPLTLLKQKALSIVEGESVLARLWDSSLIPGRIQLVFADSSCDILTDHGYLLRAICKSNIFEFAPTSPIQEQEACMKIDNMITTKEEAAQTDNKKEASRQIDNTMKSVEKKSTAQSIMAELAALKARTTKSAIAEKKTNHVQEEQASIQTQVKYIPKPIELPSCLFAEHRLAVKAHSKELLTTKNESNIYRQVQRPADLQEARLELPVCGMEQEIVAAIRENEVLMLSGETGSGKSTQLPQFLYENGFGKVIIASPRRVACITTAKRVARELGVVEPKATPALVGYRTRYESGGVAKSQDGEQDKNWPHLLFVTDGILLQQLRQDLLLREYEVVIIDEAHERGINTDLILGLLSRALPLRRQFALEENASNQISDTTQTKSLRLVIMSASPMTDVATSSELWREKAPTQLQIPGRRFSVQIHHALKSPGIHDYLQLVVEKTITIVQENISGGGILVFVTGRREVEWACKVLKERLAQHNLRILPLYAALKGDAQERAFVQTAQRLIVVATNVAETSVTIPGITIVVDSGRVKRRITQGGVTRFDIGWISQASAQQRAGRAGRVAPGHVYRLYSAAVFADTMPISEAPEVSTTPLEQFVIIAKSLGVKDLHRFPMVTPLPKSALTQAHMALSRLGAILEKTDAPLSNWGKKLARLPIGVRAATLLVSAWTQIQRGTAKKRLGGLALAAAAVLGERTPFIPVDAISGQSSCSLVPIAFRHARGDIHARVAALGAFCAARDRLKGEVGQWCREQSVDFATLERLEKLRYALARTARRCKCLLSVELKPSPRAELLLTNCILAASLDRVARLAAIDAVSHDKSRFERECAYELLLSEYSENGQSMNFAYLSRTSVLYARQRDKLPEYIVYCELARNDDDRLVIHGATRIDPNSLTQLAYHTRFLDLSDPLDDPPPRLRSKDMAILVRRKPKLQAAHSVWYLPSLSTVLHHQTNPQHFHLALARLLLDGSFFSDFQPSKRHIKLVADLLPFSFSVTDGPPTKLTKLIQLLTEYSSASDLRKALARDPRRFQSSLLRCLAILPEAQVTLYGKALHSLNSSSSSS</sequence>
<dbReference type="InterPro" id="IPR001650">
    <property type="entry name" value="Helicase_C-like"/>
</dbReference>
<dbReference type="SMART" id="SM00382">
    <property type="entry name" value="AAA"/>
    <property type="match status" value="1"/>
</dbReference>
<dbReference type="SMART" id="SM00490">
    <property type="entry name" value="HELICc"/>
    <property type="match status" value="1"/>
</dbReference>
<dbReference type="Pfam" id="PF00270">
    <property type="entry name" value="DEAD"/>
    <property type="match status" value="1"/>
</dbReference>
<dbReference type="GO" id="GO:0005730">
    <property type="term" value="C:nucleolus"/>
    <property type="evidence" value="ECO:0007669"/>
    <property type="project" value="TreeGrafter"/>
</dbReference>
<dbReference type="PANTHER" id="PTHR18934">
    <property type="entry name" value="ATP-DEPENDENT RNA HELICASE"/>
    <property type="match status" value="1"/>
</dbReference>
<evidence type="ECO:0000256" key="4">
    <source>
        <dbReference type="ARBA" id="ARBA00022840"/>
    </source>
</evidence>
<protein>
    <recommendedName>
        <fullName evidence="8">ATP-dependent RNA helicase</fullName>
    </recommendedName>
</protein>
<dbReference type="InterPro" id="IPR014001">
    <property type="entry name" value="Helicase_ATP-bd"/>
</dbReference>
<evidence type="ECO:0000256" key="2">
    <source>
        <dbReference type="ARBA" id="ARBA00022801"/>
    </source>
</evidence>
<dbReference type="GO" id="GO:0016787">
    <property type="term" value="F:hydrolase activity"/>
    <property type="evidence" value="ECO:0007669"/>
    <property type="project" value="UniProtKB-KW"/>
</dbReference>
<keyword evidence="2" id="KW-0378">Hydrolase</keyword>
<feature type="domain" description="Helicase C-terminal" evidence="6">
    <location>
        <begin position="562"/>
        <end position="730"/>
    </location>
</feature>
<gene>
    <name evidence="7" type="ORF">ALAG00032_LOCUS15129</name>
</gene>
<evidence type="ECO:0000313" key="7">
    <source>
        <dbReference type="EMBL" id="CAE0374326.1"/>
    </source>
</evidence>
<dbReference type="PANTHER" id="PTHR18934:SF99">
    <property type="entry name" value="ATP-DEPENDENT RNA HELICASE DHX37-RELATED"/>
    <property type="match status" value="1"/>
</dbReference>
<proteinExistence type="predicted"/>
<dbReference type="AlphaFoldDB" id="A0A7S3K492"/>
<dbReference type="Pfam" id="PF00271">
    <property type="entry name" value="Helicase_C"/>
    <property type="match status" value="1"/>
</dbReference>
<dbReference type="GO" id="GO:0005524">
    <property type="term" value="F:ATP binding"/>
    <property type="evidence" value="ECO:0007669"/>
    <property type="project" value="UniProtKB-KW"/>
</dbReference>
<dbReference type="Gene3D" id="3.40.50.300">
    <property type="entry name" value="P-loop containing nucleotide triphosphate hydrolases"/>
    <property type="match status" value="2"/>
</dbReference>
<dbReference type="InterPro" id="IPR011545">
    <property type="entry name" value="DEAD/DEAH_box_helicase_dom"/>
</dbReference>
<dbReference type="PROSITE" id="PS51194">
    <property type="entry name" value="HELICASE_CTER"/>
    <property type="match status" value="1"/>
</dbReference>
<name>A0A7S3K492_9STRA</name>
<organism evidence="7">
    <name type="scientific">Aureoumbra lagunensis</name>
    <dbReference type="NCBI Taxonomy" id="44058"/>
    <lineage>
        <taxon>Eukaryota</taxon>
        <taxon>Sar</taxon>
        <taxon>Stramenopiles</taxon>
        <taxon>Ochrophyta</taxon>
        <taxon>Pelagophyceae</taxon>
        <taxon>Pelagomonadales</taxon>
        <taxon>Aureoumbra</taxon>
    </lineage>
</organism>
<dbReference type="GO" id="GO:0000462">
    <property type="term" value="P:maturation of SSU-rRNA from tricistronic rRNA transcript (SSU-rRNA, 5.8S rRNA, LSU-rRNA)"/>
    <property type="evidence" value="ECO:0007669"/>
    <property type="project" value="TreeGrafter"/>
</dbReference>
<keyword evidence="1" id="KW-0547">Nucleotide-binding</keyword>
<keyword evidence="4" id="KW-0067">ATP-binding</keyword>